<sequence length="72" mass="8101">MRPRCVESGGHDKALAQRCRVFFNESNSHRKIPVAMNADQSSSDIFFRLRRRCASPASSISCNRTPATFEPT</sequence>
<evidence type="ECO:0000313" key="1">
    <source>
        <dbReference type="EMBL" id="EET04554.1"/>
    </source>
</evidence>
<dbReference type="HOGENOM" id="CLU_2714673_0_0_4"/>
<dbReference type="AlphaFoldDB" id="A0A0E1VWL7"/>
<gene>
    <name evidence="1" type="ORF">BURPS1710A_A2053</name>
</gene>
<name>A0A0E1VWL7_BURPE</name>
<dbReference type="Proteomes" id="UP000001812">
    <property type="component" value="Chromosome II"/>
</dbReference>
<protein>
    <submittedName>
        <fullName evidence="1">Uncharacterized protein</fullName>
    </submittedName>
</protein>
<reference evidence="1 2" key="2">
    <citation type="submission" date="2009-05" db="EMBL/GenBank/DDBJ databases">
        <authorList>
            <person name="Harkins D.M."/>
            <person name="DeShazer D."/>
            <person name="Woods D.E."/>
            <person name="Brinkac L.M."/>
            <person name="Brown K.A."/>
            <person name="Hung G.C."/>
            <person name="Tuanyok A."/>
            <person name="Zhang B."/>
            <person name="Nierman W.C."/>
        </authorList>
    </citation>
    <scope>NUCLEOTIDE SEQUENCE [LARGE SCALE GENOMIC DNA]</scope>
    <source>
        <strain evidence="1 2">1710a</strain>
    </source>
</reference>
<organism evidence="1 2">
    <name type="scientific">Burkholderia pseudomallei 1710a</name>
    <dbReference type="NCBI Taxonomy" id="320371"/>
    <lineage>
        <taxon>Bacteria</taxon>
        <taxon>Pseudomonadati</taxon>
        <taxon>Pseudomonadota</taxon>
        <taxon>Betaproteobacteria</taxon>
        <taxon>Burkholderiales</taxon>
        <taxon>Burkholderiaceae</taxon>
        <taxon>Burkholderia</taxon>
        <taxon>pseudomallei group</taxon>
    </lineage>
</organism>
<dbReference type="EMBL" id="CM000833">
    <property type="protein sequence ID" value="EET04554.1"/>
    <property type="molecule type" value="Genomic_DNA"/>
</dbReference>
<proteinExistence type="predicted"/>
<evidence type="ECO:0000313" key="2">
    <source>
        <dbReference type="Proteomes" id="UP000001812"/>
    </source>
</evidence>
<accession>A0A0E1VWL7</accession>
<reference evidence="2" key="1">
    <citation type="submission" date="2007-08" db="EMBL/GenBank/DDBJ databases">
        <title>Annotation of Burkholderia pseudomallei 1710a.</title>
        <authorList>
            <person name="Harkins D.M."/>
            <person name="DeShazer D."/>
            <person name="Woods D.E."/>
            <person name="Brinkac L.M."/>
            <person name="Brown K.A."/>
            <person name="Hung G.C."/>
            <person name="Tuanyok A."/>
            <person name="Zhang B."/>
            <person name="Nierman W.C."/>
        </authorList>
    </citation>
    <scope>NUCLEOTIDE SEQUENCE [LARGE SCALE GENOMIC DNA]</scope>
    <source>
        <strain evidence="2">1710a</strain>
    </source>
</reference>